<reference evidence="8 9" key="1">
    <citation type="journal article" date="2016" name="Genome Biol. Evol.">
        <title>Divergent and convergent evolution of fungal pathogenicity.</title>
        <authorList>
            <person name="Shang Y."/>
            <person name="Xiao G."/>
            <person name="Zheng P."/>
            <person name="Cen K."/>
            <person name="Zhan S."/>
            <person name="Wang C."/>
        </authorList>
    </citation>
    <scope>NUCLEOTIDE SEQUENCE [LARGE SCALE GENOMIC DNA]</scope>
    <source>
        <strain evidence="8 9">RCEF 264</strain>
    </source>
</reference>
<keyword evidence="4 5" id="KW-0539">Nucleus</keyword>
<organism evidence="8 9">
    <name type="scientific">Niveomyces insectorum RCEF 264</name>
    <dbReference type="NCBI Taxonomy" id="1081102"/>
    <lineage>
        <taxon>Eukaryota</taxon>
        <taxon>Fungi</taxon>
        <taxon>Dikarya</taxon>
        <taxon>Ascomycota</taxon>
        <taxon>Pezizomycotina</taxon>
        <taxon>Sordariomycetes</taxon>
        <taxon>Hypocreomycetidae</taxon>
        <taxon>Hypocreales</taxon>
        <taxon>Cordycipitaceae</taxon>
        <taxon>Niveomyces</taxon>
    </lineage>
</organism>
<dbReference type="GO" id="GO:0008097">
    <property type="term" value="F:5S rRNA binding"/>
    <property type="evidence" value="ECO:0007669"/>
    <property type="project" value="TreeGrafter"/>
</dbReference>
<comment type="subcellular location">
    <subcellularLocation>
        <location evidence="5">Nucleus</location>
        <location evidence="5">Nucleolus</location>
    </subcellularLocation>
    <subcellularLocation>
        <location evidence="5">Nucleus</location>
        <location evidence="5">Nucleoplasm</location>
    </subcellularLocation>
</comment>
<feature type="region of interest" description="Disordered" evidence="7">
    <location>
        <begin position="348"/>
        <end position="371"/>
    </location>
</feature>
<evidence type="ECO:0000256" key="3">
    <source>
        <dbReference type="ARBA" id="ARBA00022517"/>
    </source>
</evidence>
<evidence type="ECO:0000256" key="2">
    <source>
        <dbReference type="ARBA" id="ARBA00018339"/>
    </source>
</evidence>
<name>A0A162MQ18_9HYPO</name>
<evidence type="ECO:0000256" key="5">
    <source>
        <dbReference type="PIRNR" id="PIRNR017302"/>
    </source>
</evidence>
<dbReference type="GO" id="GO:0005730">
    <property type="term" value="C:nucleolus"/>
    <property type="evidence" value="ECO:0007669"/>
    <property type="project" value="UniProtKB-SubCell"/>
</dbReference>
<evidence type="ECO:0000256" key="4">
    <source>
        <dbReference type="ARBA" id="ARBA00023242"/>
    </source>
</evidence>
<proteinExistence type="inferred from homology"/>
<evidence type="ECO:0000256" key="7">
    <source>
        <dbReference type="SAM" id="MobiDB-lite"/>
    </source>
</evidence>
<dbReference type="AlphaFoldDB" id="A0A162MQ18"/>
<feature type="compositionally biased region" description="Basic and acidic residues" evidence="7">
    <location>
        <begin position="311"/>
        <end position="332"/>
    </location>
</feature>
<dbReference type="InterPro" id="IPR011687">
    <property type="entry name" value="Nop53/GLTSCR2"/>
</dbReference>
<comment type="similarity">
    <text evidence="1 5">Belongs to the NOP53 family.</text>
</comment>
<sequence length="454" mass="50564">MPVLAPRAGSHTAPQQHSQPSRKGRKAWRKNVDVSEVEKGLEERNNEIIKGGLVKEQQSDELFQIEDEGDLEVAKRLAKKYTKGLKADEIIAQRSAVPVVSGRKRAGETSKTTDGVLPTKRQRTNYVLQKEVIRLRKVADGHHETTVAIAEANYDPWAVPAPEAVAAPDADDDPFSFLPKPQAIKAPDTLKQAPVSLAANGKPIPALAKPKGAFSYNPSFTDYEARLTEEGSKAVEAERKLLAAAEAERVRLEAVARSAAEADAAEARAELSEWDEDSAWEGFESGVEDDAAAKRPKRKTPAQRNRAKRRKEAEARQRHEAIQRRKEEQAKDMERLVAEAQAAREKALALAAAGSSSDGSDDDDDEDKKVGDDNVLRRRRLGKARLPEKDLELVLPDELQDSLRLLKPEGNLLKDRYRNLLVRGKVEARTRRPFRKQAKGKITEKWAHKDFQLF</sequence>
<feature type="coiled-coil region" evidence="6">
    <location>
        <begin position="235"/>
        <end position="277"/>
    </location>
</feature>
<feature type="compositionally biased region" description="Basic residues" evidence="7">
    <location>
        <begin position="20"/>
        <end position="29"/>
    </location>
</feature>
<comment type="function">
    <text evidence="5">May play a role in ribosome biogenesis.</text>
</comment>
<dbReference type="PANTHER" id="PTHR14211">
    <property type="entry name" value="GLIOMA SUPPRESSOR CANDIDATE REGION GENE 2"/>
    <property type="match status" value="1"/>
</dbReference>
<evidence type="ECO:0000313" key="8">
    <source>
        <dbReference type="EMBL" id="OAA68319.1"/>
    </source>
</evidence>
<dbReference type="OrthoDB" id="5072at2759"/>
<dbReference type="Proteomes" id="UP000076874">
    <property type="component" value="Unassembled WGS sequence"/>
</dbReference>
<evidence type="ECO:0000256" key="1">
    <source>
        <dbReference type="ARBA" id="ARBA00008838"/>
    </source>
</evidence>
<dbReference type="Pfam" id="PF07767">
    <property type="entry name" value="Nop53"/>
    <property type="match status" value="1"/>
</dbReference>
<dbReference type="PANTHER" id="PTHR14211:SF7">
    <property type="entry name" value="RIBOSOME BIOGENESIS PROTEIN NOP53"/>
    <property type="match status" value="1"/>
</dbReference>
<dbReference type="STRING" id="1081102.A0A162MQ18"/>
<keyword evidence="9" id="KW-1185">Reference proteome</keyword>
<feature type="compositionally biased region" description="Basic residues" evidence="7">
    <location>
        <begin position="294"/>
        <end position="310"/>
    </location>
</feature>
<evidence type="ECO:0000256" key="6">
    <source>
        <dbReference type="SAM" id="Coils"/>
    </source>
</evidence>
<comment type="caution">
    <text evidence="8">The sequence shown here is derived from an EMBL/GenBank/DDBJ whole genome shotgun (WGS) entry which is preliminary data.</text>
</comment>
<dbReference type="EMBL" id="AZHD01000001">
    <property type="protein sequence ID" value="OAA68319.1"/>
    <property type="molecule type" value="Genomic_DNA"/>
</dbReference>
<accession>A0A162MQ18</accession>
<dbReference type="GO" id="GO:0000027">
    <property type="term" value="P:ribosomal large subunit assembly"/>
    <property type="evidence" value="ECO:0007669"/>
    <property type="project" value="UniProtKB-UniRule"/>
</dbReference>
<gene>
    <name evidence="8" type="ORF">SPI_00514</name>
</gene>
<feature type="region of interest" description="Disordered" evidence="7">
    <location>
        <begin position="1"/>
        <end position="33"/>
    </location>
</feature>
<keyword evidence="6" id="KW-0175">Coiled coil</keyword>
<dbReference type="GO" id="GO:0006364">
    <property type="term" value="P:rRNA processing"/>
    <property type="evidence" value="ECO:0007669"/>
    <property type="project" value="TreeGrafter"/>
</dbReference>
<evidence type="ECO:0000313" key="9">
    <source>
        <dbReference type="Proteomes" id="UP000076874"/>
    </source>
</evidence>
<feature type="compositionally biased region" description="Low complexity" evidence="7">
    <location>
        <begin position="348"/>
        <end position="358"/>
    </location>
</feature>
<feature type="region of interest" description="Disordered" evidence="7">
    <location>
        <begin position="285"/>
        <end position="332"/>
    </location>
</feature>
<dbReference type="PIRSF" id="PIRSF017302">
    <property type="entry name" value="Gltscr2"/>
    <property type="match status" value="1"/>
</dbReference>
<dbReference type="GO" id="GO:0005654">
    <property type="term" value="C:nucleoplasm"/>
    <property type="evidence" value="ECO:0007669"/>
    <property type="project" value="UniProtKB-SubCell"/>
</dbReference>
<keyword evidence="3 5" id="KW-0690">Ribosome biogenesis</keyword>
<protein>
    <recommendedName>
        <fullName evidence="2 5">Ribosome biogenesis protein NOP53</fullName>
    </recommendedName>
</protein>